<accession>A0A8X6T5W4</accession>
<evidence type="ECO:0000313" key="1">
    <source>
        <dbReference type="EMBL" id="GFS78836.1"/>
    </source>
</evidence>
<reference evidence="1" key="1">
    <citation type="submission" date="2020-08" db="EMBL/GenBank/DDBJ databases">
        <title>Multicomponent nature underlies the extraordinary mechanical properties of spider dragline silk.</title>
        <authorList>
            <person name="Kono N."/>
            <person name="Nakamura H."/>
            <person name="Mori M."/>
            <person name="Yoshida Y."/>
            <person name="Ohtoshi R."/>
            <person name="Malay A.D."/>
            <person name="Moran D.A.P."/>
            <person name="Tomita M."/>
            <person name="Numata K."/>
            <person name="Arakawa K."/>
        </authorList>
    </citation>
    <scope>NUCLEOTIDE SEQUENCE</scope>
</reference>
<proteinExistence type="predicted"/>
<protein>
    <submittedName>
        <fullName evidence="1">Uncharacterized protein</fullName>
    </submittedName>
</protein>
<organism evidence="1 2">
    <name type="scientific">Nephila pilipes</name>
    <name type="common">Giant wood spider</name>
    <name type="synonym">Nephila maculata</name>
    <dbReference type="NCBI Taxonomy" id="299642"/>
    <lineage>
        <taxon>Eukaryota</taxon>
        <taxon>Metazoa</taxon>
        <taxon>Ecdysozoa</taxon>
        <taxon>Arthropoda</taxon>
        <taxon>Chelicerata</taxon>
        <taxon>Arachnida</taxon>
        <taxon>Araneae</taxon>
        <taxon>Araneomorphae</taxon>
        <taxon>Entelegynae</taxon>
        <taxon>Araneoidea</taxon>
        <taxon>Nephilidae</taxon>
        <taxon>Nephila</taxon>
    </lineage>
</organism>
<dbReference type="Proteomes" id="UP000887013">
    <property type="component" value="Unassembled WGS sequence"/>
</dbReference>
<dbReference type="AlphaFoldDB" id="A0A8X6T5W4"/>
<evidence type="ECO:0000313" key="2">
    <source>
        <dbReference type="Proteomes" id="UP000887013"/>
    </source>
</evidence>
<name>A0A8X6T5W4_NEPPI</name>
<gene>
    <name evidence="1" type="ORF">NPIL_71081</name>
</gene>
<sequence length="103" mass="12355">MFPCGRMKMDFQAQRSFFKALLSFLSQFQHHHRLAQHLRTVRNRWFDRWTSKQGLVDYILYTTIKRRPPVIHKKYQNPNNNQCASALILLTSRTRAPELDSSY</sequence>
<keyword evidence="2" id="KW-1185">Reference proteome</keyword>
<dbReference type="EMBL" id="BMAW01097260">
    <property type="protein sequence ID" value="GFS78836.1"/>
    <property type="molecule type" value="Genomic_DNA"/>
</dbReference>
<comment type="caution">
    <text evidence="1">The sequence shown here is derived from an EMBL/GenBank/DDBJ whole genome shotgun (WGS) entry which is preliminary data.</text>
</comment>